<keyword evidence="3" id="KW-1185">Reference proteome</keyword>
<comment type="caution">
    <text evidence="2">The sequence shown here is derived from an EMBL/GenBank/DDBJ whole genome shotgun (WGS) entry which is preliminary data.</text>
</comment>
<keyword evidence="1" id="KW-0472">Membrane</keyword>
<proteinExistence type="predicted"/>
<dbReference type="Proteomes" id="UP001386955">
    <property type="component" value="Unassembled WGS sequence"/>
</dbReference>
<reference evidence="2 3" key="1">
    <citation type="submission" date="2024-01" db="EMBL/GenBank/DDBJ databases">
        <title>The genomes of 5 underutilized Papilionoideae crops provide insights into root nodulation and disease resistanc.</title>
        <authorList>
            <person name="Jiang F."/>
        </authorList>
    </citation>
    <scope>NUCLEOTIDE SEQUENCE [LARGE SCALE GENOMIC DNA]</scope>
    <source>
        <strain evidence="2">DUOXIRENSHENG_FW03</strain>
        <tissue evidence="2">Leaves</tissue>
    </source>
</reference>
<evidence type="ECO:0000256" key="1">
    <source>
        <dbReference type="SAM" id="Phobius"/>
    </source>
</evidence>
<name>A0AAN9SGN2_PSOTE</name>
<organism evidence="2 3">
    <name type="scientific">Psophocarpus tetragonolobus</name>
    <name type="common">Winged bean</name>
    <name type="synonym">Dolichos tetragonolobus</name>
    <dbReference type="NCBI Taxonomy" id="3891"/>
    <lineage>
        <taxon>Eukaryota</taxon>
        <taxon>Viridiplantae</taxon>
        <taxon>Streptophyta</taxon>
        <taxon>Embryophyta</taxon>
        <taxon>Tracheophyta</taxon>
        <taxon>Spermatophyta</taxon>
        <taxon>Magnoliopsida</taxon>
        <taxon>eudicotyledons</taxon>
        <taxon>Gunneridae</taxon>
        <taxon>Pentapetalae</taxon>
        <taxon>rosids</taxon>
        <taxon>fabids</taxon>
        <taxon>Fabales</taxon>
        <taxon>Fabaceae</taxon>
        <taxon>Papilionoideae</taxon>
        <taxon>50 kb inversion clade</taxon>
        <taxon>NPAAA clade</taxon>
        <taxon>indigoferoid/millettioid clade</taxon>
        <taxon>Phaseoleae</taxon>
        <taxon>Psophocarpus</taxon>
    </lineage>
</organism>
<protein>
    <submittedName>
        <fullName evidence="2">Uncharacterized protein</fullName>
    </submittedName>
</protein>
<gene>
    <name evidence="2" type="ORF">VNO78_16336</name>
</gene>
<dbReference type="AlphaFoldDB" id="A0AAN9SGN2"/>
<evidence type="ECO:0000313" key="2">
    <source>
        <dbReference type="EMBL" id="KAK7395767.1"/>
    </source>
</evidence>
<dbReference type="EMBL" id="JAYMYS010000004">
    <property type="protein sequence ID" value="KAK7395767.1"/>
    <property type="molecule type" value="Genomic_DNA"/>
</dbReference>
<accession>A0AAN9SGN2</accession>
<sequence length="345" mass="39330">MLNSSSATTDLSKKNDAFKSSKKFSNANENMTYILLDPGSFLCMLSQRSVFAIYSLFTFIALAGLPYDIDFFHQHLLASISIPSVEVSLLNTFELHNCELLDQRDWHMWKNEEKKLCYQSIWTIQTRFQPLDSWTSNMTLLKPWILTFVLFKPVNGPRTELLVPILKVFLSSDSFLRGSRAPKLIDFDFAKPSLAFTVVDTDPISAFAGCQQFFDWGLHHDVCFFACHFPAILQSADFKHFHISSPCKECMHHLCQCLTDASNNSAFIVHSSHLHPLFIGLNLPFRLLLIAPFPHPFSNKPCFLTWSFGSWGTLVLDQGDNTSPGIDQVHWNFLGAYLRHILARP</sequence>
<keyword evidence="1" id="KW-1133">Transmembrane helix</keyword>
<feature type="transmembrane region" description="Helical" evidence="1">
    <location>
        <begin position="50"/>
        <end position="67"/>
    </location>
</feature>
<keyword evidence="1" id="KW-0812">Transmembrane</keyword>
<evidence type="ECO:0000313" key="3">
    <source>
        <dbReference type="Proteomes" id="UP001386955"/>
    </source>
</evidence>